<evidence type="ECO:0008006" key="8">
    <source>
        <dbReference type="Google" id="ProtNLM"/>
    </source>
</evidence>
<dbReference type="InterPro" id="IPR006143">
    <property type="entry name" value="RND_pump_MFP"/>
</dbReference>
<dbReference type="RefSeq" id="WP_147389513.1">
    <property type="nucleotide sequence ID" value="NZ_AQHF01000021.1"/>
</dbReference>
<evidence type="ECO:0000259" key="5">
    <source>
        <dbReference type="Pfam" id="PF25954"/>
    </source>
</evidence>
<feature type="coiled-coil region" evidence="2">
    <location>
        <begin position="85"/>
        <end position="143"/>
    </location>
</feature>
<dbReference type="InterPro" id="IPR058625">
    <property type="entry name" value="MdtA-like_BSH"/>
</dbReference>
<evidence type="ECO:0000313" key="6">
    <source>
        <dbReference type="EMBL" id="MBE0346367.1"/>
    </source>
</evidence>
<evidence type="ECO:0000313" key="7">
    <source>
        <dbReference type="Proteomes" id="UP000660708"/>
    </source>
</evidence>
<comment type="caution">
    <text evidence="6">The sequence shown here is derived from an EMBL/GenBank/DDBJ whole genome shotgun (WGS) entry which is preliminary data.</text>
</comment>
<dbReference type="EMBL" id="AQHF01000021">
    <property type="protein sequence ID" value="MBE0346367.1"/>
    <property type="molecule type" value="Genomic_DNA"/>
</dbReference>
<dbReference type="Gene3D" id="2.40.420.20">
    <property type="match status" value="1"/>
</dbReference>
<feature type="chain" id="PRO_5034301323" description="RND efflux pump membrane fusion protein barrel-sandwich domain-containing protein" evidence="3">
    <location>
        <begin position="23"/>
        <end position="338"/>
    </location>
</feature>
<protein>
    <recommendedName>
        <fullName evidence="8">RND efflux pump membrane fusion protein barrel-sandwich domain-containing protein</fullName>
    </recommendedName>
</protein>
<dbReference type="InterPro" id="IPR058792">
    <property type="entry name" value="Beta-barrel_RND_2"/>
</dbReference>
<evidence type="ECO:0000259" key="4">
    <source>
        <dbReference type="Pfam" id="PF25917"/>
    </source>
</evidence>
<gene>
    <name evidence="6" type="ORF">PPEP_a3568</name>
</gene>
<feature type="domain" description="CusB-like beta-barrel" evidence="5">
    <location>
        <begin position="184"/>
        <end position="257"/>
    </location>
</feature>
<name>A0A8I0T4I2_9GAMM</name>
<reference evidence="6 7" key="1">
    <citation type="submission" date="2015-06" db="EMBL/GenBank/DDBJ databases">
        <title>Genome sequence of Pseudoalteromonas peptidolytica.</title>
        <authorList>
            <person name="Xie B.-B."/>
            <person name="Rong J.-C."/>
            <person name="Qin Q.-L."/>
            <person name="Zhang Y.-Z."/>
        </authorList>
    </citation>
    <scope>NUCLEOTIDE SEQUENCE [LARGE SCALE GENOMIC DNA]</scope>
    <source>
        <strain evidence="6 7">F12-50-A1</strain>
    </source>
</reference>
<dbReference type="Gene3D" id="2.40.30.170">
    <property type="match status" value="1"/>
</dbReference>
<dbReference type="AlphaFoldDB" id="A0A8I0T4I2"/>
<dbReference type="Pfam" id="PF25917">
    <property type="entry name" value="BSH_RND"/>
    <property type="match status" value="1"/>
</dbReference>
<dbReference type="PANTHER" id="PTHR30469:SF16">
    <property type="entry name" value="HAE1 FAMILY EFFLUX PUMP MFP COMPONENT"/>
    <property type="match status" value="1"/>
</dbReference>
<dbReference type="SUPFAM" id="SSF111369">
    <property type="entry name" value="HlyD-like secretion proteins"/>
    <property type="match status" value="1"/>
</dbReference>
<feature type="signal peptide" evidence="3">
    <location>
        <begin position="1"/>
        <end position="22"/>
    </location>
</feature>
<dbReference type="Gene3D" id="1.10.287.470">
    <property type="entry name" value="Helix hairpin bin"/>
    <property type="match status" value="1"/>
</dbReference>
<dbReference type="GO" id="GO:1990281">
    <property type="term" value="C:efflux pump complex"/>
    <property type="evidence" value="ECO:0007669"/>
    <property type="project" value="TreeGrafter"/>
</dbReference>
<dbReference type="Gene3D" id="2.40.50.100">
    <property type="match status" value="1"/>
</dbReference>
<keyword evidence="3" id="KW-0732">Signal</keyword>
<dbReference type="NCBIfam" id="TIGR01730">
    <property type="entry name" value="RND_mfp"/>
    <property type="match status" value="1"/>
</dbReference>
<feature type="domain" description="Multidrug resistance protein MdtA-like barrel-sandwich hybrid" evidence="4">
    <location>
        <begin position="62"/>
        <end position="173"/>
    </location>
</feature>
<evidence type="ECO:0000256" key="2">
    <source>
        <dbReference type="SAM" id="Coils"/>
    </source>
</evidence>
<sequence>MCKVTRLVAIVATMLITSAVQAKPSQVIAEPIQFESSSEQIQAVGNAEAIQSVILYPATGDKVTAVHFSPGDHVEAGTLLLELDSRRQKAALKEAQIRLADAQRTVERLTDSQKRGAVPINELDKAVTERDLAKVAVVQAENELEDRRVIAPFSGVMGLTDVEVGDRITTQTAIASIDNFDKLYVQFAAPESAYSMLKEIDNVLLTPWNDNDTRISADIAQMDSRIDPTARTLRVKAIFDNQNARFLPGMSFRVSLTLLGQEFAVIPEAALLWGATGPYVWKEENGKAKRVDVKIQQRLPGKLLVSGELAARELLVVEGVQRLRPGHEIAITNALARE</sequence>
<dbReference type="PANTHER" id="PTHR30469">
    <property type="entry name" value="MULTIDRUG RESISTANCE PROTEIN MDTA"/>
    <property type="match status" value="1"/>
</dbReference>
<dbReference type="GO" id="GO:0015562">
    <property type="term" value="F:efflux transmembrane transporter activity"/>
    <property type="evidence" value="ECO:0007669"/>
    <property type="project" value="TreeGrafter"/>
</dbReference>
<proteinExistence type="inferred from homology"/>
<dbReference type="Pfam" id="PF25954">
    <property type="entry name" value="Beta-barrel_RND_2"/>
    <property type="match status" value="1"/>
</dbReference>
<comment type="similarity">
    <text evidence="1">Belongs to the membrane fusion protein (MFP) (TC 8.A.1) family.</text>
</comment>
<keyword evidence="7" id="KW-1185">Reference proteome</keyword>
<evidence type="ECO:0000256" key="3">
    <source>
        <dbReference type="SAM" id="SignalP"/>
    </source>
</evidence>
<accession>A0A8I0T4I2</accession>
<organism evidence="6 7">
    <name type="scientific">Pseudoalteromonas peptidolytica F12-50-A1</name>
    <dbReference type="NCBI Taxonomy" id="1315280"/>
    <lineage>
        <taxon>Bacteria</taxon>
        <taxon>Pseudomonadati</taxon>
        <taxon>Pseudomonadota</taxon>
        <taxon>Gammaproteobacteria</taxon>
        <taxon>Alteromonadales</taxon>
        <taxon>Pseudoalteromonadaceae</taxon>
        <taxon>Pseudoalteromonas</taxon>
    </lineage>
</organism>
<keyword evidence="2" id="KW-0175">Coiled coil</keyword>
<evidence type="ECO:0000256" key="1">
    <source>
        <dbReference type="ARBA" id="ARBA00009477"/>
    </source>
</evidence>
<dbReference type="Proteomes" id="UP000660708">
    <property type="component" value="Unassembled WGS sequence"/>
</dbReference>